<reference evidence="11 12" key="1">
    <citation type="journal article" date="2023" name="Sci. Data">
        <title>Genome assembly of the Korean intertidal mud-creeper Batillaria attramentaria.</title>
        <authorList>
            <person name="Patra A.K."/>
            <person name="Ho P.T."/>
            <person name="Jun S."/>
            <person name="Lee S.J."/>
            <person name="Kim Y."/>
            <person name="Won Y.J."/>
        </authorList>
    </citation>
    <scope>NUCLEOTIDE SEQUENCE [LARGE SCALE GENOMIC DNA]</scope>
    <source>
        <strain evidence="11">Wonlab-2016</strain>
    </source>
</reference>
<evidence type="ECO:0000313" key="11">
    <source>
        <dbReference type="EMBL" id="KAK7467864.1"/>
    </source>
</evidence>
<comment type="caution">
    <text evidence="11">The sequence shown here is derived from an EMBL/GenBank/DDBJ whole genome shotgun (WGS) entry which is preliminary data.</text>
</comment>
<dbReference type="FunFam" id="3.40.1190.20:FF:000023">
    <property type="entry name" value="ATP-dependent (S)-NAD(P)H-hydrate dehydratase"/>
    <property type="match status" value="1"/>
</dbReference>
<comment type="similarity">
    <text evidence="8">Belongs to the NnrD/CARKD family.</text>
</comment>
<feature type="domain" description="YjeF C-terminal" evidence="10">
    <location>
        <begin position="303"/>
        <end position="600"/>
    </location>
</feature>
<proteinExistence type="inferred from homology"/>
<dbReference type="Gene3D" id="3.40.1190.20">
    <property type="match status" value="1"/>
</dbReference>
<feature type="binding site" evidence="8">
    <location>
        <position position="403"/>
    </location>
    <ligand>
        <name>(6S)-NADPHX</name>
        <dbReference type="ChEBI" id="CHEBI:64076"/>
    </ligand>
</feature>
<feature type="binding site" evidence="8">
    <location>
        <position position="525"/>
    </location>
    <ligand>
        <name>(6S)-NADPHX</name>
        <dbReference type="ChEBI" id="CHEBI:64076"/>
    </ligand>
</feature>
<dbReference type="Pfam" id="PF21599">
    <property type="entry name" value="ZSWIM3_N"/>
    <property type="match status" value="1"/>
</dbReference>
<keyword evidence="5 8" id="KW-0520">NAD</keyword>
<dbReference type="GO" id="GO:0005524">
    <property type="term" value="F:ATP binding"/>
    <property type="evidence" value="ECO:0007669"/>
    <property type="project" value="UniProtKB-KW"/>
</dbReference>
<evidence type="ECO:0000256" key="8">
    <source>
        <dbReference type="HAMAP-Rule" id="MF_03157"/>
    </source>
</evidence>
<dbReference type="InterPro" id="IPR048325">
    <property type="entry name" value="ZSWIM3_N"/>
</dbReference>
<dbReference type="AlphaFoldDB" id="A0ABD0JAG9"/>
<sequence>MEVVVEAVETETSAADVVQLHVKKETPEVVAVAGSEFLRVGQEFGSFAEFETCLKKYSNATYSTWTKHNTKTIEAQNRTQMRKKQHAWHLDEALVYYAVEVRCKHGGGVRRKGGGVRPNQGTLKLDCPARIYLRADTSKNKLVLKILEDQHNHDLDRETFLHLPEQRRLTSSDKLDLVKSMLHSGVKVQKIREYLHKEGHYVKNKDLYNLRQKMQKERDEGNPALNEVLAVENVESHRAGCESNMLLRADRDKGVLEVMRLVSEHNHPTGPDVSYRKTKRIRNNPTTRKQAAESLPSPRKDNTANMVKAIIPPLTSELHKGEAGRIGIIGGCQEYTGAPYFAAISALKVGADLSHVFCTSGAAPVIKSYSPELIVHPILDQPDAVREFEKWLPRLHTLVVGPGLGRDPAIMSTVSSMITSSKARGIPLVVDADGLFVITESPDLVMNYPTTLLTPNAVEFQRLFEKMVGERPSQVDESQNVKLLAQCFGNLTVLRKGMEDIVSDGFTVIMCSTDGSPRRCGGQGDLLSGSAAVFYNWALLKHNRKSDTESSQPLLGPGVLAGYMACRLTRECSRLAFLDQGRSMTTSDMITKIHLAFETLF</sequence>
<dbReference type="HAMAP" id="MF_01965">
    <property type="entry name" value="NADHX_dehydratase"/>
    <property type="match status" value="1"/>
</dbReference>
<organism evidence="11 12">
    <name type="scientific">Batillaria attramentaria</name>
    <dbReference type="NCBI Taxonomy" id="370345"/>
    <lineage>
        <taxon>Eukaryota</taxon>
        <taxon>Metazoa</taxon>
        <taxon>Spiralia</taxon>
        <taxon>Lophotrochozoa</taxon>
        <taxon>Mollusca</taxon>
        <taxon>Gastropoda</taxon>
        <taxon>Caenogastropoda</taxon>
        <taxon>Sorbeoconcha</taxon>
        <taxon>Cerithioidea</taxon>
        <taxon>Batillariidae</taxon>
        <taxon>Batillaria</taxon>
    </lineage>
</organism>
<dbReference type="PROSITE" id="PS51383">
    <property type="entry name" value="YJEF_C_3"/>
    <property type="match status" value="1"/>
</dbReference>
<evidence type="ECO:0000256" key="3">
    <source>
        <dbReference type="ARBA" id="ARBA00022840"/>
    </source>
</evidence>
<keyword evidence="6 8" id="KW-0456">Lyase</keyword>
<dbReference type="Pfam" id="PF01256">
    <property type="entry name" value="Carb_kinase"/>
    <property type="match status" value="1"/>
</dbReference>
<keyword evidence="1 8" id="KW-0597">Phosphoprotein</keyword>
<comment type="function">
    <text evidence="8">Catalyzes the dehydration of the S-form of NAD(P)HX at the expense of ATP, which is converted to ADP. Together with NAD(P)HX epimerase, which catalyzes the epimerization of the S- and R-forms, the enzyme allows the repair of both epimers of NAD(P)HX, a damaged form of NAD(P)H that is a result of enzymatic or heat-dependent hydration.</text>
</comment>
<evidence type="ECO:0000256" key="4">
    <source>
        <dbReference type="ARBA" id="ARBA00022857"/>
    </source>
</evidence>
<dbReference type="CDD" id="cd01171">
    <property type="entry name" value="YXKO-related"/>
    <property type="match status" value="1"/>
</dbReference>
<accession>A0ABD0JAG9</accession>
<evidence type="ECO:0000256" key="1">
    <source>
        <dbReference type="ARBA" id="ARBA00022553"/>
    </source>
</evidence>
<feature type="region of interest" description="Disordered" evidence="9">
    <location>
        <begin position="266"/>
        <end position="301"/>
    </location>
</feature>
<evidence type="ECO:0000256" key="2">
    <source>
        <dbReference type="ARBA" id="ARBA00022741"/>
    </source>
</evidence>
<dbReference type="SUPFAM" id="SSF53613">
    <property type="entry name" value="Ribokinase-like"/>
    <property type="match status" value="1"/>
</dbReference>
<dbReference type="Proteomes" id="UP001519460">
    <property type="component" value="Unassembled WGS sequence"/>
</dbReference>
<keyword evidence="3 8" id="KW-0067">ATP-binding</keyword>
<dbReference type="GO" id="GO:0047453">
    <property type="term" value="F:ATP-dependent NAD(P)H-hydrate dehydratase activity"/>
    <property type="evidence" value="ECO:0007669"/>
    <property type="project" value="UniProtKB-UniRule"/>
</dbReference>
<dbReference type="GO" id="GO:0046496">
    <property type="term" value="P:nicotinamide nucleotide metabolic process"/>
    <property type="evidence" value="ECO:0007669"/>
    <property type="project" value="UniProtKB-UniRule"/>
</dbReference>
<comment type="cofactor">
    <cofactor evidence="8">
        <name>Mg(2+)</name>
        <dbReference type="ChEBI" id="CHEBI:18420"/>
    </cofactor>
</comment>
<gene>
    <name evidence="11" type="ORF">BaRGS_00036901</name>
</gene>
<dbReference type="PANTHER" id="PTHR12592:SF0">
    <property type="entry name" value="ATP-DEPENDENT (S)-NAD(P)H-HYDRATE DEHYDRATASE"/>
    <property type="match status" value="1"/>
</dbReference>
<dbReference type="PANTHER" id="PTHR12592">
    <property type="entry name" value="ATP-DEPENDENT (S)-NAD(P)H-HYDRATE DEHYDRATASE FAMILY MEMBER"/>
    <property type="match status" value="1"/>
</dbReference>
<feature type="binding site" evidence="8">
    <location>
        <begin position="515"/>
        <end position="524"/>
    </location>
    <ligand>
        <name>ATP</name>
        <dbReference type="ChEBI" id="CHEBI:30616"/>
    </ligand>
</feature>
<dbReference type="InterPro" id="IPR029056">
    <property type="entry name" value="Ribokinase-like"/>
</dbReference>
<keyword evidence="2 8" id="KW-0547">Nucleotide-binding</keyword>
<evidence type="ECO:0000313" key="12">
    <source>
        <dbReference type="Proteomes" id="UP001519460"/>
    </source>
</evidence>
<feature type="binding site" evidence="8">
    <location>
        <begin position="456"/>
        <end position="462"/>
    </location>
    <ligand>
        <name>(6S)-NADPHX</name>
        <dbReference type="ChEBI" id="CHEBI:64076"/>
    </ligand>
</feature>
<evidence type="ECO:0000256" key="7">
    <source>
        <dbReference type="ARBA" id="ARBA00047472"/>
    </source>
</evidence>
<comment type="catalytic activity">
    <reaction evidence="8">
        <text>(6S)-NADHX + ATP = ADP + phosphate + NADH + H(+)</text>
        <dbReference type="Rhea" id="RHEA:19017"/>
        <dbReference type="ChEBI" id="CHEBI:15378"/>
        <dbReference type="ChEBI" id="CHEBI:30616"/>
        <dbReference type="ChEBI" id="CHEBI:43474"/>
        <dbReference type="ChEBI" id="CHEBI:57945"/>
        <dbReference type="ChEBI" id="CHEBI:64074"/>
        <dbReference type="ChEBI" id="CHEBI:456216"/>
        <dbReference type="EC" id="4.2.1.93"/>
    </reaction>
</comment>
<keyword evidence="4" id="KW-0521">NADP</keyword>
<evidence type="ECO:0000259" key="10">
    <source>
        <dbReference type="PROSITE" id="PS51383"/>
    </source>
</evidence>
<keyword evidence="12" id="KW-1185">Reference proteome</keyword>
<comment type="catalytic activity">
    <reaction evidence="7 8">
        <text>(6S)-NADPHX + ATP = ADP + phosphate + NADPH + H(+)</text>
        <dbReference type="Rhea" id="RHEA:32231"/>
        <dbReference type="ChEBI" id="CHEBI:15378"/>
        <dbReference type="ChEBI" id="CHEBI:30616"/>
        <dbReference type="ChEBI" id="CHEBI:43474"/>
        <dbReference type="ChEBI" id="CHEBI:57783"/>
        <dbReference type="ChEBI" id="CHEBI:64076"/>
        <dbReference type="ChEBI" id="CHEBI:456216"/>
        <dbReference type="EC" id="4.2.1.93"/>
    </reaction>
</comment>
<evidence type="ECO:0000256" key="5">
    <source>
        <dbReference type="ARBA" id="ARBA00023027"/>
    </source>
</evidence>
<name>A0ABD0JAG9_9CAEN</name>
<dbReference type="NCBIfam" id="TIGR00196">
    <property type="entry name" value="yjeF_cterm"/>
    <property type="match status" value="1"/>
</dbReference>
<dbReference type="InterPro" id="IPR000631">
    <property type="entry name" value="CARKD"/>
</dbReference>
<dbReference type="EC" id="4.2.1.93" evidence="8"/>
<dbReference type="EMBL" id="JACVVK020000535">
    <property type="protein sequence ID" value="KAK7467864.1"/>
    <property type="molecule type" value="Genomic_DNA"/>
</dbReference>
<evidence type="ECO:0000256" key="6">
    <source>
        <dbReference type="ARBA" id="ARBA00023239"/>
    </source>
</evidence>
<feature type="binding site" evidence="8">
    <location>
        <begin position="496"/>
        <end position="500"/>
    </location>
    <ligand>
        <name>ATP</name>
        <dbReference type="ChEBI" id="CHEBI:30616"/>
    </ligand>
</feature>
<evidence type="ECO:0000256" key="9">
    <source>
        <dbReference type="SAM" id="MobiDB-lite"/>
    </source>
</evidence>
<protein>
    <recommendedName>
        <fullName evidence="8">ATP-dependent (S)-NAD(P)H-hydrate dehydratase</fullName>
        <ecNumber evidence="8">4.2.1.93</ecNumber>
    </recommendedName>
    <alternativeName>
        <fullName evidence="8">ATP-dependent NAD(P)HX dehydratase</fullName>
    </alternativeName>
</protein>